<feature type="transmembrane region" description="Helical" evidence="1">
    <location>
        <begin position="6"/>
        <end position="28"/>
    </location>
</feature>
<dbReference type="Proteomes" id="UP000282654">
    <property type="component" value="Unassembled WGS sequence"/>
</dbReference>
<dbReference type="AlphaFoldDB" id="A0A3N5BA14"/>
<keyword evidence="3" id="KW-1185">Reference proteome</keyword>
<evidence type="ECO:0000313" key="3">
    <source>
        <dbReference type="Proteomes" id="UP000282654"/>
    </source>
</evidence>
<dbReference type="NCBIfam" id="TIGR02893">
    <property type="entry name" value="spore_yabQ"/>
    <property type="match status" value="1"/>
</dbReference>
<protein>
    <submittedName>
        <fullName evidence="2">Spore cortex biosynthesis protein YabQ</fullName>
    </submittedName>
</protein>
<dbReference type="OrthoDB" id="1685240at2"/>
<name>A0A3N5BA14_9THEO</name>
<comment type="caution">
    <text evidence="2">The sequence shown here is derived from an EMBL/GenBank/DDBJ whole genome shotgun (WGS) entry which is preliminary data.</text>
</comment>
<evidence type="ECO:0000313" key="2">
    <source>
        <dbReference type="EMBL" id="RPF42495.1"/>
    </source>
</evidence>
<keyword evidence="1" id="KW-1133">Transmembrane helix</keyword>
<organism evidence="2 3">
    <name type="scientific">Thermodesulfitimonas autotrophica</name>
    <dbReference type="NCBI Taxonomy" id="1894989"/>
    <lineage>
        <taxon>Bacteria</taxon>
        <taxon>Bacillati</taxon>
        <taxon>Bacillota</taxon>
        <taxon>Clostridia</taxon>
        <taxon>Thermoanaerobacterales</taxon>
        <taxon>Thermoanaerobacteraceae</taxon>
        <taxon>Thermodesulfitimonas</taxon>
    </lineage>
</organism>
<feature type="transmembrane region" description="Helical" evidence="1">
    <location>
        <begin position="40"/>
        <end position="64"/>
    </location>
</feature>
<dbReference type="RefSeq" id="WP_123930684.1">
    <property type="nucleotide sequence ID" value="NZ_RKRE01000003.1"/>
</dbReference>
<feature type="transmembrane region" description="Helical" evidence="1">
    <location>
        <begin position="70"/>
        <end position="88"/>
    </location>
</feature>
<sequence>MATFFYQLKGFGLSVLVGLAGGWLYDLYQVSFRLLRLRTRVALALGDTLFWLCLTVLACFLFFAGNTGGVRFYTFLGMLTGFFFYCRFLRRPTVAAATCAGSAFLRFWRVSLRFLLPTARFFRRCASLLRRWPLRRRCKPEE</sequence>
<reference evidence="2 3" key="1">
    <citation type="submission" date="2018-11" db="EMBL/GenBank/DDBJ databases">
        <title>Genomic Encyclopedia of Type Strains, Phase IV (KMG-IV): sequencing the most valuable type-strain genomes for metagenomic binning, comparative biology and taxonomic classification.</title>
        <authorList>
            <person name="Goeker M."/>
        </authorList>
    </citation>
    <scope>NUCLEOTIDE SEQUENCE [LARGE SCALE GENOMIC DNA]</scope>
    <source>
        <strain evidence="2 3">DSM 102936</strain>
    </source>
</reference>
<dbReference type="EMBL" id="RKRE01000003">
    <property type="protein sequence ID" value="RPF42495.1"/>
    <property type="molecule type" value="Genomic_DNA"/>
</dbReference>
<keyword evidence="1" id="KW-0812">Transmembrane</keyword>
<dbReference type="InterPro" id="IPR019074">
    <property type="entry name" value="YabQ"/>
</dbReference>
<evidence type="ECO:0000256" key="1">
    <source>
        <dbReference type="SAM" id="Phobius"/>
    </source>
</evidence>
<gene>
    <name evidence="2" type="ORF">EDD75_1596</name>
</gene>
<dbReference type="Pfam" id="PF09578">
    <property type="entry name" value="Spore_YabQ"/>
    <property type="match status" value="1"/>
</dbReference>
<proteinExistence type="predicted"/>
<accession>A0A3N5BA14</accession>
<keyword evidence="1" id="KW-0472">Membrane</keyword>